<dbReference type="SUPFAM" id="SSF46785">
    <property type="entry name" value="Winged helix' DNA-binding domain"/>
    <property type="match status" value="1"/>
</dbReference>
<dbReference type="SUPFAM" id="SSF53067">
    <property type="entry name" value="Actin-like ATPase domain"/>
    <property type="match status" value="1"/>
</dbReference>
<dbReference type="RefSeq" id="WP_012726504.1">
    <property type="nucleotide sequence ID" value="NC_012673.1"/>
</dbReference>
<organism evidence="4 5">
    <name type="scientific">Exiguobacterium sp. (strain ATCC BAA-1283 / AT1b)</name>
    <dbReference type="NCBI Taxonomy" id="360911"/>
    <lineage>
        <taxon>Bacteria</taxon>
        <taxon>Bacillati</taxon>
        <taxon>Bacillota</taxon>
        <taxon>Bacilli</taxon>
        <taxon>Bacillales</taxon>
        <taxon>Bacillales Family XII. Incertae Sedis</taxon>
        <taxon>Exiguobacterium</taxon>
    </lineage>
</organism>
<sequence>MKDPQHELLVDIRKQIVLHNVSTISELSMVTHVSFPTVKKIIDDMIEYGEVIEHGQHASKGGRPAKSYGYNPTFRHCLTLYIEASEIHYRLIDCQTQILEEGVTLVKGTHLETLGKLVDTFDEHTIKIGAISVGVAAAVDTGRIVFAPEYPSLAHLDLKNWLMERTGLPVVIENDMNAAVYGFSIRDETTTHQSIVYLGLGKNGPGAGILLDGHVARGQSGFSGEVSFLPLYNDASFYDRIKNKPYGPHLLRKEEIDALGRLVATFAATLNPHTFIFSDVDLVLDDLSHISRACDRYLPSRHIPRLQIGEWEEDYFFGLARLGIELMLETIPRGDV</sequence>
<dbReference type="InterPro" id="IPR043129">
    <property type="entry name" value="ATPase_NBD"/>
</dbReference>
<dbReference type="HOGENOM" id="CLU_067512_0_0_9"/>
<dbReference type="OrthoDB" id="6501901at2"/>
<protein>
    <submittedName>
        <fullName evidence="4">ROK family protein</fullName>
    </submittedName>
</protein>
<dbReference type="EMBL" id="CP001615">
    <property type="protein sequence ID" value="ACQ69385.1"/>
    <property type="molecule type" value="Genomic_DNA"/>
</dbReference>
<gene>
    <name evidence="4" type="ordered locus">EAT1b_0453</name>
</gene>
<dbReference type="InterPro" id="IPR036388">
    <property type="entry name" value="WH-like_DNA-bd_sf"/>
</dbReference>
<keyword evidence="5" id="KW-1185">Reference proteome</keyword>
<dbReference type="PANTHER" id="PTHR18964">
    <property type="entry name" value="ROK (REPRESSOR, ORF, KINASE) FAMILY"/>
    <property type="match status" value="1"/>
</dbReference>
<dbReference type="GO" id="GO:0042732">
    <property type="term" value="P:D-xylose metabolic process"/>
    <property type="evidence" value="ECO:0007669"/>
    <property type="project" value="UniProtKB-KW"/>
</dbReference>
<dbReference type="PANTHER" id="PTHR18964:SF149">
    <property type="entry name" value="BIFUNCTIONAL UDP-N-ACETYLGLUCOSAMINE 2-EPIMERASE_N-ACETYLMANNOSAMINE KINASE"/>
    <property type="match status" value="1"/>
</dbReference>
<evidence type="ECO:0000313" key="5">
    <source>
        <dbReference type="Proteomes" id="UP000000716"/>
    </source>
</evidence>
<dbReference type="Proteomes" id="UP000000716">
    <property type="component" value="Chromosome"/>
</dbReference>
<name>C4L387_EXISA</name>
<dbReference type="InterPro" id="IPR000600">
    <property type="entry name" value="ROK"/>
</dbReference>
<keyword evidence="3" id="KW-0119">Carbohydrate metabolism</keyword>
<dbReference type="Gene3D" id="3.30.420.40">
    <property type="match status" value="2"/>
</dbReference>
<dbReference type="eggNOG" id="COG1940">
    <property type="taxonomic scope" value="Bacteria"/>
</dbReference>
<dbReference type="Pfam" id="PF00480">
    <property type="entry name" value="ROK"/>
    <property type="match status" value="1"/>
</dbReference>
<comment type="function">
    <text evidence="1">Transcriptional repressor of xylose-utilizing enzymes.</text>
</comment>
<dbReference type="AlphaFoldDB" id="C4L387"/>
<evidence type="ECO:0000256" key="1">
    <source>
        <dbReference type="ARBA" id="ARBA00002486"/>
    </source>
</evidence>
<comment type="similarity">
    <text evidence="2">Belongs to the ROK (NagC/XylR) family.</text>
</comment>
<dbReference type="CDD" id="cd23763">
    <property type="entry name" value="ASKHA_ATPase_ROK"/>
    <property type="match status" value="1"/>
</dbReference>
<evidence type="ECO:0000313" key="4">
    <source>
        <dbReference type="EMBL" id="ACQ69385.1"/>
    </source>
</evidence>
<evidence type="ECO:0000256" key="3">
    <source>
        <dbReference type="ARBA" id="ARBA00022629"/>
    </source>
</evidence>
<dbReference type="STRING" id="360911.EAT1b_0453"/>
<dbReference type="InterPro" id="IPR036390">
    <property type="entry name" value="WH_DNA-bd_sf"/>
</dbReference>
<dbReference type="Gene3D" id="1.10.10.10">
    <property type="entry name" value="Winged helix-like DNA-binding domain superfamily/Winged helix DNA-binding domain"/>
    <property type="match status" value="1"/>
</dbReference>
<keyword evidence="3" id="KW-0859">Xylose metabolism</keyword>
<proteinExistence type="inferred from homology"/>
<evidence type="ECO:0000256" key="2">
    <source>
        <dbReference type="ARBA" id="ARBA00006479"/>
    </source>
</evidence>
<accession>C4L387</accession>
<reference evidence="4 5" key="1">
    <citation type="journal article" date="2011" name="J. Bacteriol.">
        <title>Complete genome sequence of the Thermophilic Bacterium Exiguobacterium sp. AT1b.</title>
        <authorList>
            <person name="Vishnivetskaya T.A."/>
            <person name="Lucas S."/>
            <person name="Copeland A."/>
            <person name="Lapidus A."/>
            <person name="Glavina Del Rio T."/>
            <person name="Dalin E."/>
            <person name="Tice H."/>
            <person name="Bruce D.C."/>
            <person name="Goodwin L.A."/>
            <person name="Pitluck S."/>
            <person name="Saunders E."/>
            <person name="Brettin T."/>
            <person name="Detter C."/>
            <person name="Han C."/>
            <person name="Larimer F."/>
            <person name="Land M.L."/>
            <person name="Hauser L.J."/>
            <person name="Kyrpides N.C."/>
            <person name="Ovchinnikova G."/>
            <person name="Kathariou S."/>
            <person name="Ramaley R.F."/>
            <person name="Rodrigues D.F."/>
            <person name="Hendrix C."/>
            <person name="Richardson P."/>
            <person name="Tiedje J.M."/>
        </authorList>
    </citation>
    <scope>NUCLEOTIDE SEQUENCE [LARGE SCALE GENOMIC DNA]</scope>
    <source>
        <strain evidence="5">ATCC BAA-1283 / AT1b</strain>
    </source>
</reference>
<dbReference type="KEGG" id="eat:EAT1b_0453"/>